<evidence type="ECO:0000313" key="3">
    <source>
        <dbReference type="Proteomes" id="UP000319383"/>
    </source>
</evidence>
<dbReference type="RefSeq" id="WP_145377918.1">
    <property type="nucleotide sequence ID" value="NZ_CP036270.1"/>
</dbReference>
<dbReference type="AlphaFoldDB" id="A0A517ZSU2"/>
<dbReference type="Proteomes" id="UP000319383">
    <property type="component" value="Chromosome"/>
</dbReference>
<feature type="region of interest" description="Disordered" evidence="1">
    <location>
        <begin position="47"/>
        <end position="77"/>
    </location>
</feature>
<protein>
    <recommendedName>
        <fullName evidence="4">HTH HARE-type domain-containing protein</fullName>
    </recommendedName>
</protein>
<keyword evidence="3" id="KW-1185">Reference proteome</keyword>
<dbReference type="OrthoDB" id="213513at2"/>
<feature type="compositionally biased region" description="Basic residues" evidence="1">
    <location>
        <begin position="60"/>
        <end position="76"/>
    </location>
</feature>
<evidence type="ECO:0008006" key="4">
    <source>
        <dbReference type="Google" id="ProtNLM"/>
    </source>
</evidence>
<reference evidence="2 3" key="1">
    <citation type="submission" date="2019-02" db="EMBL/GenBank/DDBJ databases">
        <title>Deep-cultivation of Planctomycetes and their phenomic and genomic characterization uncovers novel biology.</title>
        <authorList>
            <person name="Wiegand S."/>
            <person name="Jogler M."/>
            <person name="Boedeker C."/>
            <person name="Pinto D."/>
            <person name="Vollmers J."/>
            <person name="Rivas-Marin E."/>
            <person name="Kohn T."/>
            <person name="Peeters S.H."/>
            <person name="Heuer A."/>
            <person name="Rast P."/>
            <person name="Oberbeckmann S."/>
            <person name="Bunk B."/>
            <person name="Jeske O."/>
            <person name="Meyerdierks A."/>
            <person name="Storesund J.E."/>
            <person name="Kallscheuer N."/>
            <person name="Luecker S."/>
            <person name="Lage O.M."/>
            <person name="Pohl T."/>
            <person name="Merkel B.J."/>
            <person name="Hornburger P."/>
            <person name="Mueller R.-W."/>
            <person name="Bruemmer F."/>
            <person name="Labrenz M."/>
            <person name="Spormann A.M."/>
            <person name="Op den Camp H."/>
            <person name="Overmann J."/>
            <person name="Amann R."/>
            <person name="Jetten M.S.M."/>
            <person name="Mascher T."/>
            <person name="Medema M.H."/>
            <person name="Devos D.P."/>
            <person name="Kaster A.-K."/>
            <person name="Ovreas L."/>
            <person name="Rohde M."/>
            <person name="Galperin M.Y."/>
            <person name="Jogler C."/>
        </authorList>
    </citation>
    <scope>NUCLEOTIDE SEQUENCE [LARGE SCALE GENOMIC DNA]</scope>
    <source>
        <strain evidence="2 3">Mal52</strain>
    </source>
</reference>
<sequence length="147" mass="16451">MMAKKKKNLSVTDLENLLQQRMTQLETLIEKRRNLQDQIAQLDREIHSVNGSGAGPGRVSKSKVVAKPKRKRRRARNSVSLTSVVAAVLAKHKKGLPTAEIESAVLATGYKTTSKNFRPMIYQTLAKMKEAKDVVYDGDAKLYKLTK</sequence>
<gene>
    <name evidence="2" type="ORF">Mal52_39790</name>
</gene>
<evidence type="ECO:0000313" key="2">
    <source>
        <dbReference type="EMBL" id="QDU45485.1"/>
    </source>
</evidence>
<name>A0A517ZSU2_9PLAN</name>
<proteinExistence type="predicted"/>
<dbReference type="EMBL" id="CP036276">
    <property type="protein sequence ID" value="QDU45485.1"/>
    <property type="molecule type" value="Genomic_DNA"/>
</dbReference>
<evidence type="ECO:0000256" key="1">
    <source>
        <dbReference type="SAM" id="MobiDB-lite"/>
    </source>
</evidence>
<accession>A0A517ZSU2</accession>
<organism evidence="2 3">
    <name type="scientific">Symmachiella dynata</name>
    <dbReference type="NCBI Taxonomy" id="2527995"/>
    <lineage>
        <taxon>Bacteria</taxon>
        <taxon>Pseudomonadati</taxon>
        <taxon>Planctomycetota</taxon>
        <taxon>Planctomycetia</taxon>
        <taxon>Planctomycetales</taxon>
        <taxon>Planctomycetaceae</taxon>
        <taxon>Symmachiella</taxon>
    </lineage>
</organism>
<dbReference type="KEGG" id="sdyn:Mal52_39790"/>